<dbReference type="EMBL" id="BQKB01000043">
    <property type="protein sequence ID" value="GJM53629.1"/>
    <property type="molecule type" value="Genomic_DNA"/>
</dbReference>
<accession>A0AAV5AVT1</accession>
<comment type="caution">
    <text evidence="3">The sequence shown here is derived from an EMBL/GenBank/DDBJ whole genome shotgun (WGS) entry which is preliminary data.</text>
</comment>
<dbReference type="Proteomes" id="UP001208692">
    <property type="component" value="Unassembled WGS sequence"/>
</dbReference>
<name>A0AAV5AVT1_9FLAO</name>
<sequence>MTSDKNQIHLNIEQHEMFETAQKRIKQKRRLWQHFVIFVLGCLFMYVLNKFLGYGENATNSRNWYIYGIIVWIFLFLLHLINVFVTNRFLGKEWERNQREKLVSIQKRKIQKIQDEVEKLYVEQTSNPSQEQSN</sequence>
<dbReference type="RefSeq" id="WP_264847342.1">
    <property type="nucleotide sequence ID" value="NZ_BPMA01000052.1"/>
</dbReference>
<proteinExistence type="predicted"/>
<dbReference type="AlphaFoldDB" id="A0AAV5AVT1"/>
<evidence type="ECO:0000259" key="2">
    <source>
        <dbReference type="Pfam" id="PF13239"/>
    </source>
</evidence>
<evidence type="ECO:0000313" key="6">
    <source>
        <dbReference type="Proteomes" id="UP001208692"/>
    </source>
</evidence>
<keyword evidence="6" id="KW-1185">Reference proteome</keyword>
<evidence type="ECO:0000313" key="3">
    <source>
        <dbReference type="EMBL" id="GJM49465.1"/>
    </source>
</evidence>
<gene>
    <name evidence="3" type="ORF">RCZ15_04400</name>
    <name evidence="4" type="ORF">RCZ16_19450</name>
</gene>
<feature type="transmembrane region" description="Helical" evidence="1">
    <location>
        <begin position="64"/>
        <end position="85"/>
    </location>
</feature>
<feature type="domain" description="2TM" evidence="2">
    <location>
        <begin position="20"/>
        <end position="103"/>
    </location>
</feature>
<feature type="transmembrane region" description="Helical" evidence="1">
    <location>
        <begin position="31"/>
        <end position="52"/>
    </location>
</feature>
<dbReference type="Proteomes" id="UP001207736">
    <property type="component" value="Unassembled WGS sequence"/>
</dbReference>
<dbReference type="EMBL" id="BQKA01000007">
    <property type="protein sequence ID" value="GJM49465.1"/>
    <property type="molecule type" value="Genomic_DNA"/>
</dbReference>
<keyword evidence="1" id="KW-1133">Transmembrane helix</keyword>
<reference evidence="3 6" key="1">
    <citation type="submission" date="2021-11" db="EMBL/GenBank/DDBJ databases">
        <title>Draft genome sequence of Capnocytophaga sp. strain KC07075 isolated from cat oral cavity.</title>
        <authorList>
            <person name="Suzuki M."/>
            <person name="Imaoka K."/>
            <person name="Kimura M."/>
            <person name="Morikawa S."/>
            <person name="Maeda K."/>
        </authorList>
    </citation>
    <scope>NUCLEOTIDE SEQUENCE</scope>
    <source>
        <strain evidence="3">KC07075</strain>
        <strain evidence="4 6">KC07079</strain>
    </source>
</reference>
<organism evidence="3 5">
    <name type="scientific">Capnocytophaga catalasegens</name>
    <dbReference type="NCBI Taxonomy" id="1004260"/>
    <lineage>
        <taxon>Bacteria</taxon>
        <taxon>Pseudomonadati</taxon>
        <taxon>Bacteroidota</taxon>
        <taxon>Flavobacteriia</taxon>
        <taxon>Flavobacteriales</taxon>
        <taxon>Flavobacteriaceae</taxon>
        <taxon>Capnocytophaga</taxon>
    </lineage>
</organism>
<evidence type="ECO:0000313" key="5">
    <source>
        <dbReference type="Proteomes" id="UP001207736"/>
    </source>
</evidence>
<evidence type="ECO:0000313" key="4">
    <source>
        <dbReference type="EMBL" id="GJM53629.1"/>
    </source>
</evidence>
<dbReference type="InterPro" id="IPR025698">
    <property type="entry name" value="2TM_dom"/>
</dbReference>
<dbReference type="Pfam" id="PF13239">
    <property type="entry name" value="2TM"/>
    <property type="match status" value="1"/>
</dbReference>
<keyword evidence="1" id="KW-0472">Membrane</keyword>
<keyword evidence="1" id="KW-0812">Transmembrane</keyword>
<protein>
    <recommendedName>
        <fullName evidence="2">2TM domain-containing protein</fullName>
    </recommendedName>
</protein>
<evidence type="ECO:0000256" key="1">
    <source>
        <dbReference type="SAM" id="Phobius"/>
    </source>
</evidence>